<organism evidence="6 7">
    <name type="scientific">Caenorhabditis briggsae</name>
    <dbReference type="NCBI Taxonomy" id="6238"/>
    <lineage>
        <taxon>Eukaryota</taxon>
        <taxon>Metazoa</taxon>
        <taxon>Ecdysozoa</taxon>
        <taxon>Nematoda</taxon>
        <taxon>Chromadorea</taxon>
        <taxon>Rhabditida</taxon>
        <taxon>Rhabditina</taxon>
        <taxon>Rhabditomorpha</taxon>
        <taxon>Rhabditoidea</taxon>
        <taxon>Rhabditidae</taxon>
        <taxon>Peloderinae</taxon>
        <taxon>Caenorhabditis</taxon>
    </lineage>
</organism>
<evidence type="ECO:0000256" key="1">
    <source>
        <dbReference type="ARBA" id="ARBA00005562"/>
    </source>
</evidence>
<dbReference type="GO" id="GO:0006357">
    <property type="term" value="P:regulation of transcription by RNA polymerase II"/>
    <property type="evidence" value="ECO:0007669"/>
    <property type="project" value="InterPro"/>
</dbReference>
<gene>
    <name evidence="6" type="ORF">L5515_006065</name>
</gene>
<evidence type="ECO:0000256" key="2">
    <source>
        <dbReference type="ARBA" id="ARBA00023125"/>
    </source>
</evidence>
<dbReference type="SUPFAM" id="SSF46785">
    <property type="entry name" value="Winged helix' DNA-binding domain"/>
    <property type="match status" value="1"/>
</dbReference>
<dbReference type="EMBL" id="CP092624">
    <property type="protein sequence ID" value="UMM32166.1"/>
    <property type="molecule type" value="Genomic_DNA"/>
</dbReference>
<comment type="similarity">
    <text evidence="1 3">Belongs to the ETS family.</text>
</comment>
<keyword evidence="7" id="KW-1185">Reference proteome</keyword>
<dbReference type="GO" id="GO:0003700">
    <property type="term" value="F:DNA-binding transcription factor activity"/>
    <property type="evidence" value="ECO:0007669"/>
    <property type="project" value="InterPro"/>
</dbReference>
<accession>A0AAE9F0L7</accession>
<dbReference type="GO" id="GO:0043565">
    <property type="term" value="F:sequence-specific DNA binding"/>
    <property type="evidence" value="ECO:0007669"/>
    <property type="project" value="InterPro"/>
</dbReference>
<dbReference type="PRINTS" id="PR00454">
    <property type="entry name" value="ETSDOMAIN"/>
</dbReference>
<dbReference type="InterPro" id="IPR036390">
    <property type="entry name" value="WH_DNA-bd_sf"/>
</dbReference>
<comment type="subcellular location">
    <subcellularLocation>
        <location evidence="3">Nucleus</location>
    </subcellularLocation>
</comment>
<feature type="region of interest" description="Disordered" evidence="4">
    <location>
        <begin position="99"/>
        <end position="119"/>
    </location>
</feature>
<dbReference type="InterPro" id="IPR000418">
    <property type="entry name" value="Ets_dom"/>
</dbReference>
<evidence type="ECO:0000256" key="4">
    <source>
        <dbReference type="SAM" id="MobiDB-lite"/>
    </source>
</evidence>
<dbReference type="FunFam" id="1.10.10.10:FF:000750">
    <property type="entry name" value="Protein CBG08819"/>
    <property type="match status" value="1"/>
</dbReference>
<dbReference type="AlphaFoldDB" id="A0AAE9F0L7"/>
<dbReference type="Gene3D" id="1.10.10.10">
    <property type="entry name" value="Winged helix-like DNA-binding domain superfamily/Winged helix DNA-binding domain"/>
    <property type="match status" value="1"/>
</dbReference>
<evidence type="ECO:0000259" key="5">
    <source>
        <dbReference type="PROSITE" id="PS50061"/>
    </source>
</evidence>
<dbReference type="SMART" id="SM00413">
    <property type="entry name" value="ETS"/>
    <property type="match status" value="1"/>
</dbReference>
<keyword evidence="2 3" id="KW-0238">DNA-binding</keyword>
<dbReference type="Proteomes" id="UP000829354">
    <property type="component" value="Chromosome V"/>
</dbReference>
<sequence>MPKTKKLCLQPFLRGLLDDPSKSDIIRWTDKSKMEFRFVDQHKVAEIWGATKPGRKAKMTYDNMCKSLRKFCKDRDGLEKVEGRLCSWRFLDSSIDSQSDTFTSSVATPNDKNKESPPFSIDRILFSDSGSSGSSSASPSKNITMDWLRIAHQMNFQYFTNLIAQYQMLQASSPEVQLDINPSL</sequence>
<dbReference type="PROSITE" id="PS50061">
    <property type="entry name" value="ETS_DOMAIN_3"/>
    <property type="match status" value="1"/>
</dbReference>
<evidence type="ECO:0000313" key="7">
    <source>
        <dbReference type="Proteomes" id="UP000829354"/>
    </source>
</evidence>
<feature type="domain" description="ETS" evidence="5">
    <location>
        <begin position="7"/>
        <end position="91"/>
    </location>
</feature>
<keyword evidence="3" id="KW-0539">Nucleus</keyword>
<dbReference type="InterPro" id="IPR036388">
    <property type="entry name" value="WH-like_DNA-bd_sf"/>
</dbReference>
<dbReference type="GO" id="GO:0005634">
    <property type="term" value="C:nucleus"/>
    <property type="evidence" value="ECO:0007669"/>
    <property type="project" value="UniProtKB-SubCell"/>
</dbReference>
<feature type="compositionally biased region" description="Polar residues" evidence="4">
    <location>
        <begin position="99"/>
        <end position="110"/>
    </location>
</feature>
<proteinExistence type="inferred from homology"/>
<evidence type="ECO:0000313" key="6">
    <source>
        <dbReference type="EMBL" id="UMM32166.1"/>
    </source>
</evidence>
<dbReference type="PANTHER" id="PTHR11849">
    <property type="entry name" value="ETS"/>
    <property type="match status" value="1"/>
</dbReference>
<evidence type="ECO:0000256" key="3">
    <source>
        <dbReference type="RuleBase" id="RU004019"/>
    </source>
</evidence>
<name>A0AAE9F0L7_CAEBR</name>
<dbReference type="Pfam" id="PF00178">
    <property type="entry name" value="Ets"/>
    <property type="match status" value="1"/>
</dbReference>
<protein>
    <recommendedName>
        <fullName evidence="5">ETS domain-containing protein</fullName>
    </recommendedName>
</protein>
<reference evidence="6 7" key="1">
    <citation type="submission" date="2022-04" db="EMBL/GenBank/DDBJ databases">
        <title>Chromosome-level reference genomes for two strains of Caenorhabditis briggsae: an improved platform for comparative genomics.</title>
        <authorList>
            <person name="Stevens L."/>
            <person name="Andersen E."/>
        </authorList>
    </citation>
    <scope>NUCLEOTIDE SEQUENCE [LARGE SCALE GENOMIC DNA]</scope>
    <source>
        <strain evidence="6">VX34</strain>
        <tissue evidence="6">Whole-organism</tissue>
    </source>
</reference>
<dbReference type="InterPro" id="IPR046328">
    <property type="entry name" value="ETS_fam"/>
</dbReference>
<dbReference type="PANTHER" id="PTHR11849:SF302">
    <property type="entry name" value="ETS DOMAIN-CONTAINING PROTEIN-RELATED"/>
    <property type="match status" value="1"/>
</dbReference>